<keyword evidence="3" id="KW-1185">Reference proteome</keyword>
<proteinExistence type="predicted"/>
<dbReference type="InterPro" id="IPR036280">
    <property type="entry name" value="Multihaem_cyt_sf"/>
</dbReference>
<dbReference type="RefSeq" id="WP_274150317.1">
    <property type="nucleotide sequence ID" value="NZ_CP117811.1"/>
</dbReference>
<dbReference type="SUPFAM" id="SSF48695">
    <property type="entry name" value="Multiheme cytochromes"/>
    <property type="match status" value="1"/>
</dbReference>
<evidence type="ECO:0008006" key="4">
    <source>
        <dbReference type="Google" id="ProtNLM"/>
    </source>
</evidence>
<feature type="region of interest" description="Disordered" evidence="1">
    <location>
        <begin position="172"/>
        <end position="195"/>
    </location>
</feature>
<dbReference type="EMBL" id="CP117811">
    <property type="protein sequence ID" value="WDE96241.1"/>
    <property type="molecule type" value="Genomic_DNA"/>
</dbReference>
<gene>
    <name evidence="2" type="ORF">PQO03_11035</name>
</gene>
<dbReference type="Proteomes" id="UP001214250">
    <property type="component" value="Chromosome 1"/>
</dbReference>
<accession>A0ABY7VQW0</accession>
<sequence>MNFLKLQLICLSLLIFSCSPEKKTDLSQKKLPEVAHKLQGIKSHLVKMVGHKEFYVADRTSKIGQFACSNCHQDELPDRQQQNERSALMHLDIKMQHANQAVMDCRTCHNAKNMDSLRLNNGDEVSFNHAYKLCSQCHFEQERDWAGGAHGKRLHSWYGKRVVMNCTECHNPHSPSFTQRHPKGRPTIPRTGKNH</sequence>
<evidence type="ECO:0000313" key="2">
    <source>
        <dbReference type="EMBL" id="WDE96241.1"/>
    </source>
</evidence>
<name>A0ABY7VQW0_9BACT</name>
<organism evidence="2 3">
    <name type="scientific">Lentisphaera profundi</name>
    <dbReference type="NCBI Taxonomy" id="1658616"/>
    <lineage>
        <taxon>Bacteria</taxon>
        <taxon>Pseudomonadati</taxon>
        <taxon>Lentisphaerota</taxon>
        <taxon>Lentisphaeria</taxon>
        <taxon>Lentisphaerales</taxon>
        <taxon>Lentisphaeraceae</taxon>
        <taxon>Lentisphaera</taxon>
    </lineage>
</organism>
<evidence type="ECO:0000256" key="1">
    <source>
        <dbReference type="SAM" id="MobiDB-lite"/>
    </source>
</evidence>
<protein>
    <recommendedName>
        <fullName evidence="4">Cytochrome c7-like domain-containing protein</fullName>
    </recommendedName>
</protein>
<reference evidence="2 3" key="1">
    <citation type="submission" date="2023-02" db="EMBL/GenBank/DDBJ databases">
        <title>Genome sequence of Lentisphaera profundi SAORIC-696.</title>
        <authorList>
            <person name="Kim e."/>
            <person name="Cho J.-C."/>
            <person name="Choi A."/>
            <person name="Kang I."/>
        </authorList>
    </citation>
    <scope>NUCLEOTIDE SEQUENCE [LARGE SCALE GENOMIC DNA]</scope>
    <source>
        <strain evidence="2 3">SAORIC-696</strain>
    </source>
</reference>
<dbReference type="PROSITE" id="PS51257">
    <property type="entry name" value="PROKAR_LIPOPROTEIN"/>
    <property type="match status" value="1"/>
</dbReference>
<evidence type="ECO:0000313" key="3">
    <source>
        <dbReference type="Proteomes" id="UP001214250"/>
    </source>
</evidence>
<dbReference type="Gene3D" id="3.90.10.10">
    <property type="entry name" value="Cytochrome C3"/>
    <property type="match status" value="1"/>
</dbReference>